<keyword evidence="1" id="KW-1133">Transmembrane helix</keyword>
<reference evidence="3" key="1">
    <citation type="submission" date="2021-12" db="EMBL/GenBank/DDBJ databases">
        <authorList>
            <person name="Cha I.-T."/>
            <person name="Lee K.-E."/>
            <person name="Park S.-J."/>
        </authorList>
    </citation>
    <scope>NUCLEOTIDE SEQUENCE</scope>
    <source>
        <strain evidence="3">YSM-43</strain>
    </source>
</reference>
<dbReference type="EMBL" id="CP090145">
    <property type="protein sequence ID" value="UOX33586.1"/>
    <property type="molecule type" value="Genomic_DNA"/>
</dbReference>
<keyword evidence="1" id="KW-0812">Transmembrane</keyword>
<feature type="domain" description="Inner membrane protein YgaP-like transmembrane" evidence="2">
    <location>
        <begin position="1"/>
        <end position="67"/>
    </location>
</feature>
<dbReference type="Proteomes" id="UP000830454">
    <property type="component" value="Chromosome"/>
</dbReference>
<dbReference type="InterPro" id="IPR021309">
    <property type="entry name" value="YgaP-like_TM"/>
</dbReference>
<gene>
    <name evidence="3" type="ORF">LXD69_16325</name>
</gene>
<keyword evidence="4" id="KW-1185">Reference proteome</keyword>
<reference evidence="3" key="2">
    <citation type="submission" date="2022-04" db="EMBL/GenBank/DDBJ databases">
        <title>Complete Genome Sequence of Flavobacterium sediminilitoris YSM-43, Isolated from a Tidal Sediment.</title>
        <authorList>
            <person name="Lee P.A."/>
        </authorList>
    </citation>
    <scope>NUCLEOTIDE SEQUENCE</scope>
    <source>
        <strain evidence="3">YSM-43</strain>
    </source>
</reference>
<name>A0ABY4HMS2_9FLAO</name>
<evidence type="ECO:0000259" key="2">
    <source>
        <dbReference type="Pfam" id="PF11127"/>
    </source>
</evidence>
<feature type="transmembrane region" description="Helical" evidence="1">
    <location>
        <begin position="35"/>
        <end position="61"/>
    </location>
</feature>
<dbReference type="Pfam" id="PF11127">
    <property type="entry name" value="YgaP-like_TM"/>
    <property type="match status" value="1"/>
</dbReference>
<dbReference type="RefSeq" id="WP_045971750.1">
    <property type="nucleotide sequence ID" value="NZ_CP090145.1"/>
</dbReference>
<evidence type="ECO:0000313" key="3">
    <source>
        <dbReference type="EMBL" id="UOX33586.1"/>
    </source>
</evidence>
<organism evidence="3 4">
    <name type="scientific">Flavobacterium sediminilitoris</name>
    <dbReference type="NCBI Taxonomy" id="2024526"/>
    <lineage>
        <taxon>Bacteria</taxon>
        <taxon>Pseudomonadati</taxon>
        <taxon>Bacteroidota</taxon>
        <taxon>Flavobacteriia</taxon>
        <taxon>Flavobacteriales</taxon>
        <taxon>Flavobacteriaceae</taxon>
        <taxon>Flavobacterium</taxon>
    </lineage>
</organism>
<feature type="transmembrane region" description="Helical" evidence="1">
    <location>
        <begin position="12"/>
        <end position="29"/>
    </location>
</feature>
<accession>A0ABY4HMS2</accession>
<protein>
    <submittedName>
        <fullName evidence="3">DUF2892 domain-containing protein</fullName>
    </submittedName>
</protein>
<proteinExistence type="predicted"/>
<keyword evidence="1" id="KW-0472">Membrane</keyword>
<sequence length="74" mass="8091">MKKNIGNGDRFLRIIIGVIALILGLSGSIDGTLKWIVLVLGLVMVVTSSIQFCGIYALLGINTCKVKHHKKNKR</sequence>
<evidence type="ECO:0000256" key="1">
    <source>
        <dbReference type="SAM" id="Phobius"/>
    </source>
</evidence>
<evidence type="ECO:0000313" key="4">
    <source>
        <dbReference type="Proteomes" id="UP000830454"/>
    </source>
</evidence>